<comment type="caution">
    <text evidence="2">The sequence shown here is derived from an EMBL/GenBank/DDBJ whole genome shotgun (WGS) entry which is preliminary data.</text>
</comment>
<organism evidence="2 3">
    <name type="scientific">Portunus trituberculatus</name>
    <name type="common">Swimming crab</name>
    <name type="synonym">Neptunus trituberculatus</name>
    <dbReference type="NCBI Taxonomy" id="210409"/>
    <lineage>
        <taxon>Eukaryota</taxon>
        <taxon>Metazoa</taxon>
        <taxon>Ecdysozoa</taxon>
        <taxon>Arthropoda</taxon>
        <taxon>Crustacea</taxon>
        <taxon>Multicrustacea</taxon>
        <taxon>Malacostraca</taxon>
        <taxon>Eumalacostraca</taxon>
        <taxon>Eucarida</taxon>
        <taxon>Decapoda</taxon>
        <taxon>Pleocyemata</taxon>
        <taxon>Brachyura</taxon>
        <taxon>Eubrachyura</taxon>
        <taxon>Portunoidea</taxon>
        <taxon>Portunidae</taxon>
        <taxon>Portuninae</taxon>
        <taxon>Portunus</taxon>
    </lineage>
</organism>
<dbReference type="EMBL" id="VSRR010003000">
    <property type="protein sequence ID" value="MPC34170.1"/>
    <property type="molecule type" value="Genomic_DNA"/>
</dbReference>
<dbReference type="AlphaFoldDB" id="A0A5B7EI58"/>
<accession>A0A5B7EI58</accession>
<evidence type="ECO:0000313" key="3">
    <source>
        <dbReference type="Proteomes" id="UP000324222"/>
    </source>
</evidence>
<proteinExistence type="predicted"/>
<evidence type="ECO:0000256" key="1">
    <source>
        <dbReference type="SAM" id="MobiDB-lite"/>
    </source>
</evidence>
<evidence type="ECO:0000313" key="2">
    <source>
        <dbReference type="EMBL" id="MPC34170.1"/>
    </source>
</evidence>
<name>A0A5B7EI58_PORTR</name>
<keyword evidence="3" id="KW-1185">Reference proteome</keyword>
<sequence length="71" mass="7587">MDFCKSRNDCTPRDHSPPSRPIKPSHSCLSLPYSTLPALPSLTLSTNPSVSTDLASPSPLGSPAFTLFNKT</sequence>
<protein>
    <submittedName>
        <fullName evidence="2">Uncharacterized protein</fullName>
    </submittedName>
</protein>
<dbReference type="Proteomes" id="UP000324222">
    <property type="component" value="Unassembled WGS sequence"/>
</dbReference>
<gene>
    <name evidence="2" type="ORF">E2C01_027551</name>
</gene>
<reference evidence="2 3" key="1">
    <citation type="submission" date="2019-05" db="EMBL/GenBank/DDBJ databases">
        <title>Another draft genome of Portunus trituberculatus and its Hox gene families provides insights of decapod evolution.</title>
        <authorList>
            <person name="Jeong J.-H."/>
            <person name="Song I."/>
            <person name="Kim S."/>
            <person name="Choi T."/>
            <person name="Kim D."/>
            <person name="Ryu S."/>
            <person name="Kim W."/>
        </authorList>
    </citation>
    <scope>NUCLEOTIDE SEQUENCE [LARGE SCALE GENOMIC DNA]</scope>
    <source>
        <tissue evidence="2">Muscle</tissue>
    </source>
</reference>
<feature type="region of interest" description="Disordered" evidence="1">
    <location>
        <begin position="47"/>
        <end position="71"/>
    </location>
</feature>
<feature type="compositionally biased region" description="Basic and acidic residues" evidence="1">
    <location>
        <begin position="1"/>
        <end position="17"/>
    </location>
</feature>
<feature type="region of interest" description="Disordered" evidence="1">
    <location>
        <begin position="1"/>
        <end position="25"/>
    </location>
</feature>